<keyword evidence="3" id="KW-1185">Reference proteome</keyword>
<evidence type="ECO:0000256" key="1">
    <source>
        <dbReference type="SAM" id="MobiDB-lite"/>
    </source>
</evidence>
<evidence type="ECO:0000313" key="2">
    <source>
        <dbReference type="EMBL" id="KAF3008680.1"/>
    </source>
</evidence>
<dbReference type="OrthoDB" id="3770004at2759"/>
<comment type="caution">
    <text evidence="2">The sequence shown here is derived from an EMBL/GenBank/DDBJ whole genome shotgun (WGS) entry which is preliminary data.</text>
</comment>
<proteinExistence type="predicted"/>
<dbReference type="EMBL" id="SWKU01000003">
    <property type="protein sequence ID" value="KAF3008680.1"/>
    <property type="molecule type" value="Genomic_DNA"/>
</dbReference>
<dbReference type="Proteomes" id="UP000801428">
    <property type="component" value="Unassembled WGS sequence"/>
</dbReference>
<organism evidence="2 3">
    <name type="scientific">Curvularia kusanoi</name>
    <name type="common">Cochliobolus kusanoi</name>
    <dbReference type="NCBI Taxonomy" id="90978"/>
    <lineage>
        <taxon>Eukaryota</taxon>
        <taxon>Fungi</taxon>
        <taxon>Dikarya</taxon>
        <taxon>Ascomycota</taxon>
        <taxon>Pezizomycotina</taxon>
        <taxon>Dothideomycetes</taxon>
        <taxon>Pleosporomycetidae</taxon>
        <taxon>Pleosporales</taxon>
        <taxon>Pleosporineae</taxon>
        <taxon>Pleosporaceae</taxon>
        <taxon>Curvularia</taxon>
    </lineage>
</organism>
<name>A0A9P4WC01_CURKU</name>
<evidence type="ECO:0000313" key="3">
    <source>
        <dbReference type="Proteomes" id="UP000801428"/>
    </source>
</evidence>
<accession>A0A9P4WC01</accession>
<reference evidence="2" key="1">
    <citation type="submission" date="2019-04" db="EMBL/GenBank/DDBJ databases">
        <title>Sequencing of skin fungus with MAO and IRED activity.</title>
        <authorList>
            <person name="Marsaioli A.J."/>
            <person name="Bonatto J.M.C."/>
            <person name="Reis Junior O."/>
        </authorList>
    </citation>
    <scope>NUCLEOTIDE SEQUENCE</scope>
    <source>
        <strain evidence="2">30M1</strain>
    </source>
</reference>
<sequence>MAGRILPVALATISGIAIGTATFGEELKAQRMKRLTEEYNREVAAAAAANSENPAAIAPTTTTFTPPPAPVQPPVKEDTTPAANSWSDALGFWAWKKNPRQQDAVPVALAAPEVAQDAPVKSTIEEQTKKP</sequence>
<gene>
    <name evidence="2" type="ORF">E8E13_009193</name>
</gene>
<protein>
    <submittedName>
        <fullName evidence="2">Uncharacterized protein</fullName>
    </submittedName>
</protein>
<feature type="region of interest" description="Disordered" evidence="1">
    <location>
        <begin position="45"/>
        <end position="83"/>
    </location>
</feature>
<dbReference type="AlphaFoldDB" id="A0A9P4WC01"/>
<feature type="compositionally biased region" description="Low complexity" evidence="1">
    <location>
        <begin position="45"/>
        <end position="64"/>
    </location>
</feature>